<evidence type="ECO:0000256" key="4">
    <source>
        <dbReference type="ARBA" id="ARBA00022989"/>
    </source>
</evidence>
<dbReference type="GO" id="GO:0043190">
    <property type="term" value="C:ATP-binding cassette (ABC) transporter complex"/>
    <property type="evidence" value="ECO:0007669"/>
    <property type="project" value="InterPro"/>
</dbReference>
<dbReference type="KEGG" id="faf:OE104_01865"/>
<dbReference type="EMBL" id="CP106878">
    <property type="protein sequence ID" value="WAA10114.1"/>
    <property type="molecule type" value="Genomic_DNA"/>
</dbReference>
<feature type="transmembrane region" description="Helical" evidence="7">
    <location>
        <begin position="133"/>
        <end position="157"/>
    </location>
</feature>
<dbReference type="InterPro" id="IPR037294">
    <property type="entry name" value="ABC_BtuC-like"/>
</dbReference>
<feature type="transmembrane region" description="Helical" evidence="7">
    <location>
        <begin position="54"/>
        <end position="78"/>
    </location>
</feature>
<keyword evidence="3 6" id="KW-0812">Transmembrane</keyword>
<dbReference type="CDD" id="cd06550">
    <property type="entry name" value="TM_ABC_iron-siderophores_like"/>
    <property type="match status" value="1"/>
</dbReference>
<evidence type="ECO:0000256" key="7">
    <source>
        <dbReference type="SAM" id="Phobius"/>
    </source>
</evidence>
<evidence type="ECO:0000256" key="5">
    <source>
        <dbReference type="ARBA" id="ARBA00023136"/>
    </source>
</evidence>
<reference evidence="8" key="1">
    <citation type="submission" date="2022-09" db="EMBL/GenBank/DDBJ databases">
        <title>Complete Genomes of Fervidibacillus albus and Fervidibacillus halotolerans isolated from tidal flat sediments.</title>
        <authorList>
            <person name="Kwon K.K."/>
            <person name="Yang S.-H."/>
            <person name="Park M.J."/>
            <person name="Oh H.-M."/>
        </authorList>
    </citation>
    <scope>NUCLEOTIDE SEQUENCE</scope>
    <source>
        <strain evidence="8">MEBiC13591</strain>
    </source>
</reference>
<name>A0A9E8LV22_9BACI</name>
<evidence type="ECO:0000256" key="2">
    <source>
        <dbReference type="ARBA" id="ARBA00008034"/>
    </source>
</evidence>
<proteinExistence type="inferred from homology"/>
<feature type="transmembrane region" description="Helical" evidence="7">
    <location>
        <begin position="220"/>
        <end position="239"/>
    </location>
</feature>
<dbReference type="GO" id="GO:0010043">
    <property type="term" value="P:response to zinc ion"/>
    <property type="evidence" value="ECO:0007669"/>
    <property type="project" value="TreeGrafter"/>
</dbReference>
<feature type="transmembrane region" description="Helical" evidence="7">
    <location>
        <begin position="14"/>
        <end position="33"/>
    </location>
</feature>
<feature type="transmembrane region" description="Helical" evidence="7">
    <location>
        <begin position="245"/>
        <end position="266"/>
    </location>
</feature>
<protein>
    <submittedName>
        <fullName evidence="8">Metal ABC transporter permease</fullName>
    </submittedName>
</protein>
<dbReference type="GO" id="GO:0055085">
    <property type="term" value="P:transmembrane transport"/>
    <property type="evidence" value="ECO:0007669"/>
    <property type="project" value="InterPro"/>
</dbReference>
<dbReference type="Proteomes" id="UP001164718">
    <property type="component" value="Chromosome"/>
</dbReference>
<feature type="transmembrane region" description="Helical" evidence="7">
    <location>
        <begin position="90"/>
        <end position="113"/>
    </location>
</feature>
<dbReference type="RefSeq" id="WP_275417900.1">
    <property type="nucleotide sequence ID" value="NZ_CP106878.1"/>
</dbReference>
<comment type="subcellular location">
    <subcellularLocation>
        <location evidence="6">Cell membrane</location>
        <topology evidence="6">Multi-pass membrane protein</topology>
    </subcellularLocation>
    <subcellularLocation>
        <location evidence="1">Membrane</location>
        <topology evidence="1">Multi-pass membrane protein</topology>
    </subcellularLocation>
</comment>
<evidence type="ECO:0000313" key="9">
    <source>
        <dbReference type="Proteomes" id="UP001164718"/>
    </source>
</evidence>
<keyword evidence="4 7" id="KW-1133">Transmembrane helix</keyword>
<sequence length="279" mass="30761">MIQAIFEYAFLQNAVIAAVLISIVSGIIGAIVMEKKMVMMSGGIAHTAFGGIGLGYFLGISPMIGALLFSVISSFGIATIQRKQQTNTDILIGLFWAIGMAAGIMFIAFTPGYPPDMSTYLFGDILTVGRQDLWIMLVLDAIVVFFVFSLFNVYKAYLLDDDFAKVQGVKIVSLEYLLFFLIALTIVVMIRVVGFILVIALLSAPTAIAKYFTNNLKKMMILATLFSLLFSLTGLWISYRLNVPSGASIILLSGLIYILLTVWVGYRKKRKRQIQAQML</sequence>
<keyword evidence="9" id="KW-1185">Reference proteome</keyword>
<accession>A0A9E8LV22</accession>
<dbReference type="Gene3D" id="1.10.3470.10">
    <property type="entry name" value="ABC transporter involved in vitamin B12 uptake, BtuC"/>
    <property type="match status" value="1"/>
</dbReference>
<dbReference type="AlphaFoldDB" id="A0A9E8LV22"/>
<evidence type="ECO:0000256" key="3">
    <source>
        <dbReference type="ARBA" id="ARBA00022692"/>
    </source>
</evidence>
<evidence type="ECO:0000313" key="8">
    <source>
        <dbReference type="EMBL" id="WAA10114.1"/>
    </source>
</evidence>
<gene>
    <name evidence="8" type="ORF">OE104_01865</name>
</gene>
<keyword evidence="6" id="KW-0813">Transport</keyword>
<comment type="similarity">
    <text evidence="2 6">Belongs to the ABC-3 integral membrane protein family.</text>
</comment>
<dbReference type="PANTHER" id="PTHR30477:SF18">
    <property type="entry name" value="METAL TRANSPORT SYSTEM MEMBRANE PROTEIN CT_417-RELATED"/>
    <property type="match status" value="1"/>
</dbReference>
<feature type="transmembrane region" description="Helical" evidence="7">
    <location>
        <begin position="177"/>
        <end position="208"/>
    </location>
</feature>
<dbReference type="PANTHER" id="PTHR30477">
    <property type="entry name" value="ABC-TRANSPORTER METAL-BINDING PROTEIN"/>
    <property type="match status" value="1"/>
</dbReference>
<dbReference type="InterPro" id="IPR001626">
    <property type="entry name" value="ABC_TroCD"/>
</dbReference>
<evidence type="ECO:0000256" key="1">
    <source>
        <dbReference type="ARBA" id="ARBA00004141"/>
    </source>
</evidence>
<evidence type="ECO:0000256" key="6">
    <source>
        <dbReference type="RuleBase" id="RU003943"/>
    </source>
</evidence>
<keyword evidence="5 7" id="KW-0472">Membrane</keyword>
<dbReference type="SUPFAM" id="SSF81345">
    <property type="entry name" value="ABC transporter involved in vitamin B12 uptake, BtuC"/>
    <property type="match status" value="1"/>
</dbReference>
<dbReference type="Pfam" id="PF00950">
    <property type="entry name" value="ABC-3"/>
    <property type="match status" value="1"/>
</dbReference>
<organism evidence="8 9">
    <name type="scientific">Fervidibacillus albus</name>
    <dbReference type="NCBI Taxonomy" id="2980026"/>
    <lineage>
        <taxon>Bacteria</taxon>
        <taxon>Bacillati</taxon>
        <taxon>Bacillota</taxon>
        <taxon>Bacilli</taxon>
        <taxon>Bacillales</taxon>
        <taxon>Bacillaceae</taxon>
        <taxon>Fervidibacillus</taxon>
    </lineage>
</organism>